<evidence type="ECO:0000256" key="1">
    <source>
        <dbReference type="SAM" id="MobiDB-lite"/>
    </source>
</evidence>
<name>A0AAJ7SFM6_9ACAR</name>
<dbReference type="KEGG" id="goe:108864144"/>
<dbReference type="RefSeq" id="XP_028967033.1">
    <property type="nucleotide sequence ID" value="XM_029111200.1"/>
</dbReference>
<feature type="compositionally biased region" description="Polar residues" evidence="1">
    <location>
        <begin position="1"/>
        <end position="12"/>
    </location>
</feature>
<reference evidence="3" key="1">
    <citation type="submission" date="2025-08" db="UniProtKB">
        <authorList>
            <consortium name="RefSeq"/>
        </authorList>
    </citation>
    <scope>IDENTIFICATION</scope>
</reference>
<proteinExistence type="predicted"/>
<evidence type="ECO:0000313" key="3">
    <source>
        <dbReference type="RefSeq" id="XP_028967033.1"/>
    </source>
</evidence>
<feature type="region of interest" description="Disordered" evidence="1">
    <location>
        <begin position="271"/>
        <end position="308"/>
    </location>
</feature>
<dbReference type="GeneID" id="108864144"/>
<feature type="compositionally biased region" description="Low complexity" evidence="1">
    <location>
        <begin position="271"/>
        <end position="280"/>
    </location>
</feature>
<dbReference type="AlphaFoldDB" id="A0AAJ7SFM6"/>
<dbReference type="Proteomes" id="UP000694867">
    <property type="component" value="Unplaced"/>
</dbReference>
<sequence>MENNESSESSRPTGGDQLMTESATTRNPSIVRVAPDCCSPSEAFRNLVARCLRVKLPTPAWEVGYYLNPLNRDRKILVYSLEDPGRTKCLVVNEDMTYVEIVSGFRRDVSRIERILSSLHLERLLQAFHEATVCPGWRQKSLAQKPDVVLKDQFYHAINCWGVVDVTKPTSKLCPACTESQRVHAEPEKVEVPPEVREVQKKTVQKFRCRMRVHFCRKRAQKEETCSEAVCPHQMVNISFEHDNRRMTVLLDKLFEEPPDVFQSAMMTMTGMGRRTQVTRGSKRRLDDTEERDPLQPPQEPTLDRGSAGDVIRFPQCIDNTMILQIQQVLNDGRVETRQVYLNSIDEGQPMLEQEDGAQLPIQLQDLISEIQDPELPTYGVDAIIGVPGAVDLGEGLPSEEAGLGLEDMQLEMDNANL</sequence>
<protein>
    <submittedName>
        <fullName evidence="3">Uncharacterized protein LOC108864144</fullName>
    </submittedName>
</protein>
<accession>A0AAJ7SFM6</accession>
<feature type="region of interest" description="Disordered" evidence="1">
    <location>
        <begin position="1"/>
        <end position="25"/>
    </location>
</feature>
<keyword evidence="2" id="KW-1185">Reference proteome</keyword>
<evidence type="ECO:0000313" key="2">
    <source>
        <dbReference type="Proteomes" id="UP000694867"/>
    </source>
</evidence>
<gene>
    <name evidence="3" type="primary">LOC108864144</name>
</gene>
<organism evidence="2 3">
    <name type="scientific">Galendromus occidentalis</name>
    <name type="common">western predatory mite</name>
    <dbReference type="NCBI Taxonomy" id="34638"/>
    <lineage>
        <taxon>Eukaryota</taxon>
        <taxon>Metazoa</taxon>
        <taxon>Ecdysozoa</taxon>
        <taxon>Arthropoda</taxon>
        <taxon>Chelicerata</taxon>
        <taxon>Arachnida</taxon>
        <taxon>Acari</taxon>
        <taxon>Parasitiformes</taxon>
        <taxon>Mesostigmata</taxon>
        <taxon>Gamasina</taxon>
        <taxon>Phytoseioidea</taxon>
        <taxon>Phytoseiidae</taxon>
        <taxon>Typhlodrominae</taxon>
        <taxon>Galendromus</taxon>
    </lineage>
</organism>